<feature type="chain" id="PRO_5046875620" description="DUF4142 domain-containing protein" evidence="1">
    <location>
        <begin position="19"/>
        <end position="232"/>
    </location>
</feature>
<comment type="caution">
    <text evidence="2">The sequence shown here is derived from an EMBL/GenBank/DDBJ whole genome shotgun (WGS) entry which is preliminary data.</text>
</comment>
<dbReference type="RefSeq" id="WP_166691419.1">
    <property type="nucleotide sequence ID" value="NZ_WAEL01000002.1"/>
</dbReference>
<evidence type="ECO:0008006" key="4">
    <source>
        <dbReference type="Google" id="ProtNLM"/>
    </source>
</evidence>
<dbReference type="Proteomes" id="UP000606008">
    <property type="component" value="Unassembled WGS sequence"/>
</dbReference>
<feature type="signal peptide" evidence="1">
    <location>
        <begin position="1"/>
        <end position="18"/>
    </location>
</feature>
<proteinExistence type="predicted"/>
<reference evidence="2" key="1">
    <citation type="submission" date="2024-05" db="EMBL/GenBank/DDBJ databases">
        <authorList>
            <person name="Jung D.-H."/>
        </authorList>
    </citation>
    <scope>NUCLEOTIDE SEQUENCE</scope>
    <source>
        <strain evidence="2">JA-25</strain>
    </source>
</reference>
<evidence type="ECO:0000313" key="2">
    <source>
        <dbReference type="EMBL" id="NID09971.1"/>
    </source>
</evidence>
<evidence type="ECO:0000256" key="1">
    <source>
        <dbReference type="SAM" id="SignalP"/>
    </source>
</evidence>
<organism evidence="2 3">
    <name type="scientific">Fibrivirga algicola</name>
    <dbReference type="NCBI Taxonomy" id="2950420"/>
    <lineage>
        <taxon>Bacteria</taxon>
        <taxon>Pseudomonadati</taxon>
        <taxon>Bacteroidota</taxon>
        <taxon>Cytophagia</taxon>
        <taxon>Cytophagales</taxon>
        <taxon>Spirosomataceae</taxon>
        <taxon>Fibrivirga</taxon>
    </lineage>
</organism>
<evidence type="ECO:0000313" key="3">
    <source>
        <dbReference type="Proteomes" id="UP000606008"/>
    </source>
</evidence>
<accession>A0ABX0QC55</accession>
<name>A0ABX0QC55_9BACT</name>
<sequence length="232" mass="26304">MKQVMLMALPLAFMVACTQDVKSSEQMTLQAQKERAMIERGVQSLRIASFYIADPQDASTNEATVPTETMAVFAKKSRLYQGGALVKQSASLASQQYKSFIQANAANPHVRQFRRETAEKFLTENQALSATDKAYFTNELIINRSSNLALISSSLLSLRGNISAAEHAIMRLEAQRLMDQYETHYKRELANTKERPEQTYRQRAMKALDSRFAELVLTMVDENRRLIQNNVN</sequence>
<dbReference type="PROSITE" id="PS51257">
    <property type="entry name" value="PROKAR_LIPOPROTEIN"/>
    <property type="match status" value="1"/>
</dbReference>
<protein>
    <recommendedName>
        <fullName evidence="4">DUF4142 domain-containing protein</fullName>
    </recommendedName>
</protein>
<keyword evidence="1" id="KW-0732">Signal</keyword>
<dbReference type="EMBL" id="WAEL01000002">
    <property type="protein sequence ID" value="NID09971.1"/>
    <property type="molecule type" value="Genomic_DNA"/>
</dbReference>
<keyword evidence="3" id="KW-1185">Reference proteome</keyword>
<gene>
    <name evidence="2" type="ORF">F7231_07285</name>
</gene>